<dbReference type="AlphaFoldDB" id="A0A1B9ATV4"/>
<feature type="signal peptide" evidence="2">
    <location>
        <begin position="1"/>
        <end position="23"/>
    </location>
</feature>
<gene>
    <name evidence="3" type="ORF">A8F95_07555</name>
</gene>
<protein>
    <recommendedName>
        <fullName evidence="5">Lipoprotein</fullName>
    </recommendedName>
</protein>
<dbReference type="Proteomes" id="UP000092578">
    <property type="component" value="Unassembled WGS sequence"/>
</dbReference>
<feature type="compositionally biased region" description="Polar residues" evidence="1">
    <location>
        <begin position="49"/>
        <end position="64"/>
    </location>
</feature>
<name>A0A1B9ATV4_9BACI</name>
<keyword evidence="2" id="KW-0732">Signal</keyword>
<sequence>MQSKWAKLAAAPFFVAMILGACASNDSEKEEKPVMEEPTDKVKEDEDNQGGSTEKNAENDGNPSEENKEEDPGIDKEDTKMDSQ</sequence>
<evidence type="ECO:0000313" key="3">
    <source>
        <dbReference type="EMBL" id="OCA87118.1"/>
    </source>
</evidence>
<dbReference type="RefSeq" id="WP_065410568.1">
    <property type="nucleotide sequence ID" value="NZ_MAYT01000023.1"/>
</dbReference>
<organism evidence="3 4">
    <name type="scientific">Pseudobacillus wudalianchiensis</name>
    <dbReference type="NCBI Taxonomy" id="1743143"/>
    <lineage>
        <taxon>Bacteria</taxon>
        <taxon>Bacillati</taxon>
        <taxon>Bacillota</taxon>
        <taxon>Bacilli</taxon>
        <taxon>Bacillales</taxon>
        <taxon>Bacillaceae</taxon>
        <taxon>Pseudobacillus</taxon>
    </lineage>
</organism>
<accession>A0A1B9ATV4</accession>
<evidence type="ECO:0000256" key="2">
    <source>
        <dbReference type="SAM" id="SignalP"/>
    </source>
</evidence>
<feature type="chain" id="PRO_5008622212" description="Lipoprotein" evidence="2">
    <location>
        <begin position="24"/>
        <end position="84"/>
    </location>
</feature>
<feature type="compositionally biased region" description="Basic and acidic residues" evidence="1">
    <location>
        <begin position="70"/>
        <end position="84"/>
    </location>
</feature>
<dbReference type="PROSITE" id="PS51257">
    <property type="entry name" value="PROKAR_LIPOPROTEIN"/>
    <property type="match status" value="1"/>
</dbReference>
<reference evidence="4" key="1">
    <citation type="submission" date="2016-05" db="EMBL/GenBank/DDBJ databases">
        <authorList>
            <person name="Liu B."/>
            <person name="Wang J."/>
            <person name="Zhu Y."/>
            <person name="Liu G."/>
            <person name="Chen Q."/>
            <person name="Chen Z."/>
            <person name="Lan J."/>
            <person name="Che J."/>
            <person name="Ge C."/>
            <person name="Shi H."/>
            <person name="Pan Z."/>
            <person name="Liu X."/>
        </authorList>
    </citation>
    <scope>NUCLEOTIDE SEQUENCE [LARGE SCALE GENOMIC DNA]</scope>
    <source>
        <strain evidence="4">FJAT-27215</strain>
    </source>
</reference>
<evidence type="ECO:0000313" key="4">
    <source>
        <dbReference type="Proteomes" id="UP000092578"/>
    </source>
</evidence>
<feature type="region of interest" description="Disordered" evidence="1">
    <location>
        <begin position="23"/>
        <end position="84"/>
    </location>
</feature>
<evidence type="ECO:0008006" key="5">
    <source>
        <dbReference type="Google" id="ProtNLM"/>
    </source>
</evidence>
<keyword evidence="4" id="KW-1185">Reference proteome</keyword>
<dbReference type="EMBL" id="MAYT01000023">
    <property type="protein sequence ID" value="OCA87118.1"/>
    <property type="molecule type" value="Genomic_DNA"/>
</dbReference>
<proteinExistence type="predicted"/>
<comment type="caution">
    <text evidence="3">The sequence shown here is derived from an EMBL/GenBank/DDBJ whole genome shotgun (WGS) entry which is preliminary data.</text>
</comment>
<evidence type="ECO:0000256" key="1">
    <source>
        <dbReference type="SAM" id="MobiDB-lite"/>
    </source>
</evidence>
<feature type="compositionally biased region" description="Basic and acidic residues" evidence="1">
    <location>
        <begin position="26"/>
        <end position="44"/>
    </location>
</feature>